<dbReference type="RefSeq" id="WP_133333556.1">
    <property type="nucleotide sequence ID" value="NZ_JAVGVR010000001.1"/>
</dbReference>
<organism evidence="8 9">
    <name type="scientific">Bacillus salipaludis</name>
    <dbReference type="NCBI Taxonomy" id="2547811"/>
    <lineage>
        <taxon>Bacteria</taxon>
        <taxon>Bacillati</taxon>
        <taxon>Bacillota</taxon>
        <taxon>Bacilli</taxon>
        <taxon>Bacillales</taxon>
        <taxon>Bacillaceae</taxon>
        <taxon>Bacillus</taxon>
    </lineage>
</organism>
<comment type="caution">
    <text evidence="8">The sequence shown here is derived from an EMBL/GenBank/DDBJ whole genome shotgun (WGS) entry which is preliminary data.</text>
</comment>
<dbReference type="InterPro" id="IPR049453">
    <property type="entry name" value="Memb_transporter_dom"/>
</dbReference>
<evidence type="ECO:0000259" key="6">
    <source>
        <dbReference type="Pfam" id="PF13515"/>
    </source>
</evidence>
<evidence type="ECO:0000313" key="8">
    <source>
        <dbReference type="EMBL" id="TDK63214.1"/>
    </source>
</evidence>
<evidence type="ECO:0000256" key="5">
    <source>
        <dbReference type="SAM" id="Phobius"/>
    </source>
</evidence>
<protein>
    <submittedName>
        <fullName evidence="8">FUSC family protein</fullName>
    </submittedName>
</protein>
<feature type="domain" description="Integral membrane bound transporter" evidence="6">
    <location>
        <begin position="26"/>
        <end position="147"/>
    </location>
</feature>
<dbReference type="AlphaFoldDB" id="A0A4R5VVF5"/>
<feature type="transmembrane region" description="Helical" evidence="5">
    <location>
        <begin position="108"/>
        <end position="126"/>
    </location>
</feature>
<feature type="transmembrane region" description="Helical" evidence="5">
    <location>
        <begin position="138"/>
        <end position="156"/>
    </location>
</feature>
<keyword evidence="3 5" id="KW-1133">Transmembrane helix</keyword>
<dbReference type="EMBL" id="JAVGVR010000001">
    <property type="protein sequence ID" value="MDQ6597353.1"/>
    <property type="molecule type" value="Genomic_DNA"/>
</dbReference>
<evidence type="ECO:0000256" key="1">
    <source>
        <dbReference type="ARBA" id="ARBA00004141"/>
    </source>
</evidence>
<proteinExistence type="predicted"/>
<comment type="subcellular location">
    <subcellularLocation>
        <location evidence="1">Membrane</location>
        <topology evidence="1">Multi-pass membrane protein</topology>
    </subcellularLocation>
</comment>
<evidence type="ECO:0000256" key="3">
    <source>
        <dbReference type="ARBA" id="ARBA00022989"/>
    </source>
</evidence>
<name>A0A4R5VVF5_9BACI</name>
<evidence type="ECO:0000256" key="2">
    <source>
        <dbReference type="ARBA" id="ARBA00022692"/>
    </source>
</evidence>
<dbReference type="PANTHER" id="PTHR40064">
    <property type="entry name" value="MEMBRANE PROTEIN-RELATED"/>
    <property type="match status" value="1"/>
</dbReference>
<dbReference type="Proteomes" id="UP001178888">
    <property type="component" value="Unassembled WGS sequence"/>
</dbReference>
<evidence type="ECO:0000256" key="4">
    <source>
        <dbReference type="ARBA" id="ARBA00023136"/>
    </source>
</evidence>
<reference evidence="7" key="2">
    <citation type="submission" date="2023-08" db="EMBL/GenBank/DDBJ databases">
        <title>Nitrogen cycling bacteria in agricultural field soils.</title>
        <authorList>
            <person name="Jang J."/>
        </authorList>
    </citation>
    <scope>NUCLEOTIDE SEQUENCE</scope>
    <source>
        <strain evidence="7">PS3-36</strain>
    </source>
</reference>
<accession>A0A4R5VVF5</accession>
<sequence length="326" mass="36642">MGSPSFEHKQNKPLLIWKMAVASTISWQIAQIAGSHHPYFAPISVILCMQATINRSIRFSYHRMAGTIIGISVTVLAAPYINVTSWTIGILILIGCFIAKWLKSDETAIHQVALTILLVFVVGQRAGDYPIDRFRDTLIGAMIAVIIHMLVYPPNFTKQSKKNLIQLTEHLTATFTKVSDWIHHGLDQNAGGQLQIEINQLLEELHQSKQMIQNAQESLKYNPYASKSIKELALDQQRIYSLTKGYSYLAQSVEILMAWARSGSMTAENQKVWGDQVKALAPLFQKTSADRSPPSEYLHVSIAKELENQQYFIALFNQTAALLKEN</sequence>
<dbReference type="Proteomes" id="UP000295132">
    <property type="component" value="Unassembled WGS sequence"/>
</dbReference>
<keyword evidence="2 5" id="KW-0812">Transmembrane</keyword>
<keyword evidence="4 5" id="KW-0472">Membrane</keyword>
<dbReference type="GO" id="GO:0016020">
    <property type="term" value="C:membrane"/>
    <property type="evidence" value="ECO:0007669"/>
    <property type="project" value="UniProtKB-SubCell"/>
</dbReference>
<gene>
    <name evidence="8" type="ORF">E2K98_07120</name>
    <name evidence="7" type="ORF">RCG21_13460</name>
</gene>
<dbReference type="InterPro" id="IPR052984">
    <property type="entry name" value="UPF0421"/>
</dbReference>
<keyword evidence="10" id="KW-1185">Reference proteome</keyword>
<reference evidence="8 9" key="1">
    <citation type="submission" date="2019-03" db="EMBL/GenBank/DDBJ databases">
        <title>Bacillus niacini sp. nov. a Nicotinate-Metabolizing Mesophile Isolated from Soil.</title>
        <authorList>
            <person name="Zhang G."/>
        </authorList>
    </citation>
    <scope>NUCLEOTIDE SEQUENCE [LARGE SCALE GENOMIC DNA]</scope>
    <source>
        <strain evidence="8 9">WN066</strain>
    </source>
</reference>
<evidence type="ECO:0000313" key="9">
    <source>
        <dbReference type="Proteomes" id="UP000295132"/>
    </source>
</evidence>
<dbReference type="EMBL" id="SMYO01000003">
    <property type="protein sequence ID" value="TDK63214.1"/>
    <property type="molecule type" value="Genomic_DNA"/>
</dbReference>
<evidence type="ECO:0000313" key="10">
    <source>
        <dbReference type="Proteomes" id="UP001178888"/>
    </source>
</evidence>
<dbReference type="Pfam" id="PF13515">
    <property type="entry name" value="FUSC_2"/>
    <property type="match status" value="1"/>
</dbReference>
<feature type="transmembrane region" description="Helical" evidence="5">
    <location>
        <begin position="69"/>
        <end position="102"/>
    </location>
</feature>
<evidence type="ECO:0000313" key="7">
    <source>
        <dbReference type="EMBL" id="MDQ6597353.1"/>
    </source>
</evidence>
<dbReference type="PANTHER" id="PTHR40064:SF1">
    <property type="entry name" value="MEMBRANE PROTEIN"/>
    <property type="match status" value="1"/>
</dbReference>